<organism evidence="1 2">
    <name type="scientific">Striga hermonthica</name>
    <name type="common">Purple witchweed</name>
    <name type="synonym">Buchnera hermonthica</name>
    <dbReference type="NCBI Taxonomy" id="68872"/>
    <lineage>
        <taxon>Eukaryota</taxon>
        <taxon>Viridiplantae</taxon>
        <taxon>Streptophyta</taxon>
        <taxon>Embryophyta</taxon>
        <taxon>Tracheophyta</taxon>
        <taxon>Spermatophyta</taxon>
        <taxon>Magnoliopsida</taxon>
        <taxon>eudicotyledons</taxon>
        <taxon>Gunneridae</taxon>
        <taxon>Pentapetalae</taxon>
        <taxon>asterids</taxon>
        <taxon>lamiids</taxon>
        <taxon>Lamiales</taxon>
        <taxon>Orobanchaceae</taxon>
        <taxon>Buchnereae</taxon>
        <taxon>Striga</taxon>
    </lineage>
</organism>
<name>A0A9N7R5X4_STRHE</name>
<feature type="non-terminal residue" evidence="1">
    <location>
        <position position="1"/>
    </location>
</feature>
<comment type="caution">
    <text evidence="1">The sequence shown here is derived from an EMBL/GenBank/DDBJ whole genome shotgun (WGS) entry which is preliminary data.</text>
</comment>
<evidence type="ECO:0000313" key="2">
    <source>
        <dbReference type="Proteomes" id="UP001153555"/>
    </source>
</evidence>
<gene>
    <name evidence="1" type="ORF">SHERM_13597</name>
</gene>
<dbReference type="EMBL" id="CACSLK010011299">
    <property type="protein sequence ID" value="CAA0813038.1"/>
    <property type="molecule type" value="Genomic_DNA"/>
</dbReference>
<dbReference type="Proteomes" id="UP001153555">
    <property type="component" value="Unassembled WGS sequence"/>
</dbReference>
<sequence length="208" mass="23961">NYLAQVDFDESLCLSLANAAKWTADMLDLLLRKLEALSEKSGIPIKLENDPAAANLETVFLRLAHMLKDNGVIRNIETAKYDKEHYVRRAPITPGVIWYKRTKANDRASVLLHLIAQVEDDHEREKKAAEAEGKMLAPSVSKCFIEKQTELVKKFPVEELYVEAEELVSKICPIEEKTLMGREIRMYITKTCRAMIVERKCFWQQYTE</sequence>
<evidence type="ECO:0000313" key="1">
    <source>
        <dbReference type="EMBL" id="CAA0813038.1"/>
    </source>
</evidence>
<feature type="non-terminal residue" evidence="1">
    <location>
        <position position="208"/>
    </location>
</feature>
<reference evidence="1" key="1">
    <citation type="submission" date="2019-12" db="EMBL/GenBank/DDBJ databases">
        <authorList>
            <person name="Scholes J."/>
        </authorList>
    </citation>
    <scope>NUCLEOTIDE SEQUENCE</scope>
</reference>
<dbReference type="OrthoDB" id="928018at2759"/>
<keyword evidence="2" id="KW-1185">Reference proteome</keyword>
<protein>
    <submittedName>
        <fullName evidence="1">Uncharacterized protein</fullName>
    </submittedName>
</protein>
<accession>A0A9N7R5X4</accession>
<dbReference type="AlphaFoldDB" id="A0A9N7R5X4"/>
<proteinExistence type="predicted"/>